<sequence>MTDVDVRDETGDHAWLAEHIRDVITDAAPLVEQTTGLPLPGTVTYRLMHLKPWAQAAGAFYARMAERDTVGMTLTPMEQKQIAAFAQAGAMASRFNWIVIDSWTMKDSIGRAQTLIVPEALRHQGALATPEALREQVVRGLTHQTQITASNSTVVPPRIWPLEKSWWCRLESLMDGHANWVCHEVAPHLPNRPATGFGLPKSRRYQIQFLIHRLIEPGISKRKLQA</sequence>
<organism evidence="1 2">
    <name type="scientific">Streptomyces asiaticus subsp. ignotus</name>
    <dbReference type="NCBI Taxonomy" id="3098222"/>
    <lineage>
        <taxon>Bacteria</taxon>
        <taxon>Bacillati</taxon>
        <taxon>Actinomycetota</taxon>
        <taxon>Actinomycetes</taxon>
        <taxon>Kitasatosporales</taxon>
        <taxon>Streptomycetaceae</taxon>
        <taxon>Streptomyces</taxon>
        <taxon>Streptomyces violaceusniger group</taxon>
    </lineage>
</organism>
<evidence type="ECO:0000313" key="1">
    <source>
        <dbReference type="EMBL" id="MEE4597595.1"/>
    </source>
</evidence>
<name>A0ABU7Q8K0_9ACTN</name>
<comment type="caution">
    <text evidence="1">The sequence shown here is derived from an EMBL/GenBank/DDBJ whole genome shotgun (WGS) entry which is preliminary data.</text>
</comment>
<evidence type="ECO:0000313" key="2">
    <source>
        <dbReference type="Proteomes" id="UP001354709"/>
    </source>
</evidence>
<proteinExistence type="predicted"/>
<gene>
    <name evidence="1" type="ORF">V2J94_37935</name>
</gene>
<protein>
    <submittedName>
        <fullName evidence="1">Uncharacterized protein</fullName>
    </submittedName>
</protein>
<dbReference type="EMBL" id="JAZBJO010000037">
    <property type="protein sequence ID" value="MEE4597595.1"/>
    <property type="molecule type" value="Genomic_DNA"/>
</dbReference>
<dbReference type="RefSeq" id="WP_330814330.1">
    <property type="nucleotide sequence ID" value="NZ_JAZBJO010000037.1"/>
</dbReference>
<reference evidence="1 2" key="1">
    <citation type="submission" date="2023-11" db="EMBL/GenBank/DDBJ databases">
        <title>30 novel species of actinomycetes from the DSMZ collection.</title>
        <authorList>
            <person name="Nouioui I."/>
        </authorList>
    </citation>
    <scope>NUCLEOTIDE SEQUENCE [LARGE SCALE GENOMIC DNA]</scope>
    <source>
        <strain evidence="1 2">DSM 41524</strain>
    </source>
</reference>
<dbReference type="Proteomes" id="UP001354709">
    <property type="component" value="Unassembled WGS sequence"/>
</dbReference>
<keyword evidence="2" id="KW-1185">Reference proteome</keyword>
<accession>A0ABU7Q8K0</accession>